<keyword evidence="4" id="KW-0560">Oxidoreductase</keyword>
<keyword evidence="3" id="KW-0274">FAD</keyword>
<dbReference type="Pfam" id="PF01494">
    <property type="entry name" value="FAD_binding_3"/>
    <property type="match status" value="2"/>
</dbReference>
<dbReference type="InterPro" id="IPR036188">
    <property type="entry name" value="FAD/NAD-bd_sf"/>
</dbReference>
<evidence type="ECO:0000256" key="1">
    <source>
        <dbReference type="ARBA" id="ARBA00007992"/>
    </source>
</evidence>
<gene>
    <name evidence="7" type="ORF">CAC42_4443</name>
</gene>
<dbReference type="GO" id="GO:0071949">
    <property type="term" value="F:FAD binding"/>
    <property type="evidence" value="ECO:0007669"/>
    <property type="project" value="InterPro"/>
</dbReference>
<comment type="similarity">
    <text evidence="1">Belongs to the paxM FAD-dependent monooxygenase family.</text>
</comment>
<evidence type="ECO:0000259" key="6">
    <source>
        <dbReference type="Pfam" id="PF01494"/>
    </source>
</evidence>
<dbReference type="PANTHER" id="PTHR13789:SF311">
    <property type="entry name" value="HYDROXYLASE, PUTATIVE (AFU_ORTHOLOGUE AFUA_5G10180)-RELATED"/>
    <property type="match status" value="1"/>
</dbReference>
<name>A0A2K1QM77_9PEZI</name>
<dbReference type="AlphaFoldDB" id="A0A2K1QM77"/>
<accession>A0A2K1QM77</accession>
<proteinExistence type="inferred from homology"/>
<keyword evidence="2" id="KW-0285">Flavoprotein</keyword>
<dbReference type="EMBL" id="NKHZ01000060">
    <property type="protein sequence ID" value="PNS16042.1"/>
    <property type="molecule type" value="Genomic_DNA"/>
</dbReference>
<keyword evidence="5" id="KW-0503">Monooxygenase</keyword>
<dbReference type="STRING" id="2082308.A0A2K1QM77"/>
<dbReference type="Proteomes" id="UP000243797">
    <property type="component" value="Unassembled WGS sequence"/>
</dbReference>
<dbReference type="Gene3D" id="3.50.50.60">
    <property type="entry name" value="FAD/NAD(P)-binding domain"/>
    <property type="match status" value="1"/>
</dbReference>
<sequence>MSDFRIVIVGAGMGGLACAIACRHAGVQVIVLEKSEKLSEIGAGIQITPNATQIMKHFGLIDKLIQAGAEPLGVTRLIDHDTGETVGERPGWQWAEETFGNHWYTIHRADYQQVLADEAVRLGTELRFGAEVVHVECSDQPTIRLASGQIITADVVVGADGIGSVVRSFVYDKDPPFVNRGEVAYRAVIPKEKLEALDGNVFGKLTAGGATMWIWMGPGKHATAYQVRNGSVFNLVVLGPDDLPEGVSKAHAAREQMELACEGWDPNLQRMVREASTSVIKWKVVYMDELDQWTKGRVLLLGDACHPTPPYQAQGSAMAVEDGACLGTLLRLHLQTERKVPLGRLLQVYCEMRQARTALQMKGMKSNARLFQLRDEDERAGRRAVLSAVTWDEHSQSNEWTWGDMAYQTALNDA</sequence>
<protein>
    <submittedName>
        <fullName evidence="7">Phytoene desaturase</fullName>
    </submittedName>
</protein>
<dbReference type="GO" id="GO:0004497">
    <property type="term" value="F:monooxygenase activity"/>
    <property type="evidence" value="ECO:0007669"/>
    <property type="project" value="UniProtKB-KW"/>
</dbReference>
<comment type="caution">
    <text evidence="7">The sequence shown here is derived from an EMBL/GenBank/DDBJ whole genome shotgun (WGS) entry which is preliminary data.</text>
</comment>
<evidence type="ECO:0000313" key="8">
    <source>
        <dbReference type="Proteomes" id="UP000243797"/>
    </source>
</evidence>
<dbReference type="PROSITE" id="PS51257">
    <property type="entry name" value="PROKAR_LIPOPROTEIN"/>
    <property type="match status" value="1"/>
</dbReference>
<evidence type="ECO:0000256" key="3">
    <source>
        <dbReference type="ARBA" id="ARBA00022827"/>
    </source>
</evidence>
<keyword evidence="8" id="KW-1185">Reference proteome</keyword>
<evidence type="ECO:0000256" key="2">
    <source>
        <dbReference type="ARBA" id="ARBA00022630"/>
    </source>
</evidence>
<dbReference type="InterPro" id="IPR050493">
    <property type="entry name" value="FAD-dep_Monooxygenase_BioMet"/>
</dbReference>
<dbReference type="PRINTS" id="PR00420">
    <property type="entry name" value="RNGMNOXGNASE"/>
</dbReference>
<evidence type="ECO:0000256" key="4">
    <source>
        <dbReference type="ARBA" id="ARBA00023002"/>
    </source>
</evidence>
<evidence type="ECO:0000313" key="7">
    <source>
        <dbReference type="EMBL" id="PNS16042.1"/>
    </source>
</evidence>
<dbReference type="OrthoDB" id="16820at2759"/>
<dbReference type="SUPFAM" id="SSF51905">
    <property type="entry name" value="FAD/NAD(P)-binding domain"/>
    <property type="match status" value="1"/>
</dbReference>
<organism evidence="7 8">
    <name type="scientific">Sphaceloma murrayae</name>
    <dbReference type="NCBI Taxonomy" id="2082308"/>
    <lineage>
        <taxon>Eukaryota</taxon>
        <taxon>Fungi</taxon>
        <taxon>Dikarya</taxon>
        <taxon>Ascomycota</taxon>
        <taxon>Pezizomycotina</taxon>
        <taxon>Dothideomycetes</taxon>
        <taxon>Dothideomycetidae</taxon>
        <taxon>Myriangiales</taxon>
        <taxon>Elsinoaceae</taxon>
        <taxon>Sphaceloma</taxon>
    </lineage>
</organism>
<dbReference type="InterPro" id="IPR002938">
    <property type="entry name" value="FAD-bd"/>
</dbReference>
<feature type="domain" description="FAD-binding" evidence="6">
    <location>
        <begin position="290"/>
        <end position="356"/>
    </location>
</feature>
<evidence type="ECO:0000256" key="5">
    <source>
        <dbReference type="ARBA" id="ARBA00023033"/>
    </source>
</evidence>
<dbReference type="PANTHER" id="PTHR13789">
    <property type="entry name" value="MONOOXYGENASE"/>
    <property type="match status" value="1"/>
</dbReference>
<dbReference type="SUPFAM" id="SSF54373">
    <property type="entry name" value="FAD-linked reductases, C-terminal domain"/>
    <property type="match status" value="1"/>
</dbReference>
<reference evidence="7 8" key="1">
    <citation type="submission" date="2017-06" db="EMBL/GenBank/DDBJ databases">
        <title>Draft genome sequence of a variant of Elsinoe murrayae.</title>
        <authorList>
            <person name="Cheng Q."/>
        </authorList>
    </citation>
    <scope>NUCLEOTIDE SEQUENCE [LARGE SCALE GENOMIC DNA]</scope>
    <source>
        <strain evidence="7 8">CQ-2017a</strain>
    </source>
</reference>
<dbReference type="InParanoid" id="A0A2K1QM77"/>
<feature type="domain" description="FAD-binding" evidence="6">
    <location>
        <begin position="5"/>
        <end position="168"/>
    </location>
</feature>